<dbReference type="AlphaFoldDB" id="A0A6A4AK46"/>
<dbReference type="Proteomes" id="UP000488956">
    <property type="component" value="Unassembled WGS sequence"/>
</dbReference>
<feature type="compositionally biased region" description="Basic and acidic residues" evidence="4">
    <location>
        <begin position="537"/>
        <end position="553"/>
    </location>
</feature>
<dbReference type="PANTHER" id="PTHR24126:SF14">
    <property type="entry name" value="ANK_REP_REGION DOMAIN-CONTAINING PROTEIN"/>
    <property type="match status" value="1"/>
</dbReference>
<evidence type="ECO:0000313" key="8">
    <source>
        <dbReference type="EMBL" id="KAE9105207.1"/>
    </source>
</evidence>
<evidence type="ECO:0000313" key="18">
    <source>
        <dbReference type="Proteomes" id="UP000441208"/>
    </source>
</evidence>
<feature type="compositionally biased region" description="Basic and acidic residues" evidence="4">
    <location>
        <begin position="561"/>
        <end position="583"/>
    </location>
</feature>
<evidence type="ECO:0000313" key="15">
    <source>
        <dbReference type="Proteomes" id="UP000437068"/>
    </source>
</evidence>
<feature type="repeat" description="ANK" evidence="3">
    <location>
        <begin position="381"/>
        <end position="413"/>
    </location>
</feature>
<evidence type="ECO:0000313" key="16">
    <source>
        <dbReference type="Proteomes" id="UP000440367"/>
    </source>
</evidence>
<evidence type="ECO:0000313" key="13">
    <source>
        <dbReference type="Proteomes" id="UP000429523"/>
    </source>
</evidence>
<dbReference type="Proteomes" id="UP000440732">
    <property type="component" value="Unassembled WGS sequence"/>
</dbReference>
<keyword evidence="14" id="KW-1185">Reference proteome</keyword>
<dbReference type="PROSITE" id="PS50088">
    <property type="entry name" value="ANK_REPEAT"/>
    <property type="match status" value="1"/>
</dbReference>
<dbReference type="OrthoDB" id="341259at2759"/>
<evidence type="ECO:0000313" key="5">
    <source>
        <dbReference type="EMBL" id="KAE8936445.1"/>
    </source>
</evidence>
<keyword evidence="2 3" id="KW-0040">ANK repeat</keyword>
<feature type="region of interest" description="Disordered" evidence="4">
    <location>
        <begin position="167"/>
        <end position="245"/>
    </location>
</feature>
<evidence type="ECO:0000313" key="11">
    <source>
        <dbReference type="EMBL" id="KAE9258161.1"/>
    </source>
</evidence>
<dbReference type="Pfam" id="PF12796">
    <property type="entry name" value="Ank_2"/>
    <property type="match status" value="1"/>
</dbReference>
<name>A0A6A4AK46_9STRA</name>
<dbReference type="Proteomes" id="UP000433483">
    <property type="component" value="Unassembled WGS sequence"/>
</dbReference>
<feature type="region of interest" description="Disordered" evidence="4">
    <location>
        <begin position="1"/>
        <end position="54"/>
    </location>
</feature>
<dbReference type="Proteomes" id="UP000460718">
    <property type="component" value="Unassembled WGS sequence"/>
</dbReference>
<dbReference type="EMBL" id="QXGA01000732">
    <property type="protein sequence ID" value="KAE9142092.1"/>
    <property type="molecule type" value="Genomic_DNA"/>
</dbReference>
<sequence length="583" mass="64731">MEGGYAERNTEGENGAEVEVEYAYPEGYDANSIADYQYQPQEGEGDDTSHQPQEYSEYYSQESYGGYYASQEGQATNGVYHQYQSSYDPVAEGYDTSAEYYATEDEYGAGQQEYAEEAQEAWNYNTEEHQLYLDQLTAEQTTGYYYDEGGNLVGAPESPTNVFTQESYWQGSNNTPYSGNPMTREGSPQDETDTEGLGDTDSAPMAGPETVATPDGKTPRKKKVDKNGRATSPSRKKKTKKERIQKRQEILEKEEEERIKAQEIAEAAGAGSNAPGDGATKAPTLSKKKTGFVDREKAKFQMKMRVVKAIKRTRMPVQIRILPTTRKRLSPMDQYFGSSSVECVLSDIFWAAIKGDIGRVKHLVEIEGESPTDSKLDPWNLHQTPLHWAAKGGSVPVINYLLAAGASPRSLDENGSLPLHLACWAGHVDASIVLLRASDVKDLYVQDYDAAMCPLDWVNVRGHTKLLKAIEKYQDSLWLPKFVEDLIRGIVRYKIKIFKDPPKKLVKAAAKDADETKVDPAPSAHPATVDATNSTDKSTESQAKDTAIKDSPAKKSLLKRAKTEKVDRKLAKEDRPESSKSLV</sequence>
<dbReference type="SMART" id="SM00248">
    <property type="entry name" value="ANK"/>
    <property type="match status" value="3"/>
</dbReference>
<dbReference type="Gene3D" id="1.25.40.20">
    <property type="entry name" value="Ankyrin repeat-containing domain"/>
    <property type="match status" value="1"/>
</dbReference>
<evidence type="ECO:0000256" key="1">
    <source>
        <dbReference type="ARBA" id="ARBA00022737"/>
    </source>
</evidence>
<protein>
    <submittedName>
        <fullName evidence="11">Uncharacterized protein</fullName>
    </submittedName>
</protein>
<dbReference type="EMBL" id="QXGF01000719">
    <property type="protein sequence ID" value="KAE8936445.1"/>
    <property type="molecule type" value="Genomic_DNA"/>
</dbReference>
<dbReference type="EMBL" id="QXFZ01000775">
    <property type="protein sequence ID" value="KAE9105183.1"/>
    <property type="molecule type" value="Genomic_DNA"/>
</dbReference>
<dbReference type="EMBL" id="QXGD01000007">
    <property type="protein sequence ID" value="KAE9258161.1"/>
    <property type="molecule type" value="Genomic_DNA"/>
</dbReference>
<dbReference type="Proteomes" id="UP000440367">
    <property type="component" value="Unassembled WGS sequence"/>
</dbReference>
<reference evidence="13 14" key="1">
    <citation type="submission" date="2018-08" db="EMBL/GenBank/DDBJ databases">
        <title>Genomic investigation of the strawberry pathogen Phytophthora fragariae indicates pathogenicity is determined by transcriptional variation in three key races.</title>
        <authorList>
            <person name="Adams T.M."/>
            <person name="Armitage A.D."/>
            <person name="Sobczyk M.K."/>
            <person name="Bates H.J."/>
            <person name="Dunwell J.M."/>
            <person name="Nellist C.F."/>
            <person name="Harrison R.J."/>
        </authorList>
    </citation>
    <scope>NUCLEOTIDE SEQUENCE [LARGE SCALE GENOMIC DNA]</scope>
    <source>
        <strain evidence="12 15">A4</strain>
        <strain evidence="11 16">BC-1</strain>
        <strain evidence="10 14">NOV-27</strain>
        <strain evidence="9 17">NOV-5</strain>
        <strain evidence="7 18">NOV-71</strain>
        <strain evidence="5 13">NOV-9</strain>
        <strain evidence="8 20">ONT-3</strain>
        <strain evidence="6 19">SCRP245</strain>
    </source>
</reference>
<feature type="region of interest" description="Disordered" evidence="4">
    <location>
        <begin position="266"/>
        <end position="289"/>
    </location>
</feature>
<comment type="caution">
    <text evidence="11">The sequence shown here is derived from an EMBL/GenBank/DDBJ whole genome shotgun (WGS) entry which is preliminary data.</text>
</comment>
<dbReference type="Proteomes" id="UP000441208">
    <property type="component" value="Unassembled WGS sequence"/>
</dbReference>
<dbReference type="Proteomes" id="UP000437068">
    <property type="component" value="Unassembled WGS sequence"/>
</dbReference>
<evidence type="ECO:0000313" key="17">
    <source>
        <dbReference type="Proteomes" id="UP000440732"/>
    </source>
</evidence>
<evidence type="ECO:0000256" key="3">
    <source>
        <dbReference type="PROSITE-ProRule" id="PRU00023"/>
    </source>
</evidence>
<dbReference type="EMBL" id="QXFW01000018">
    <property type="protein sequence ID" value="KAE9030124.1"/>
    <property type="molecule type" value="Genomic_DNA"/>
</dbReference>
<keyword evidence="1" id="KW-0677">Repeat</keyword>
<feature type="region of interest" description="Disordered" evidence="4">
    <location>
        <begin position="511"/>
        <end position="583"/>
    </location>
</feature>
<evidence type="ECO:0000256" key="2">
    <source>
        <dbReference type="ARBA" id="ARBA00023043"/>
    </source>
</evidence>
<dbReference type="PANTHER" id="PTHR24126">
    <property type="entry name" value="ANKYRIN REPEAT, PH AND SEC7 DOMAIN CONTAINING PROTEIN SECG-RELATED"/>
    <property type="match status" value="1"/>
</dbReference>
<proteinExistence type="predicted"/>
<dbReference type="EMBL" id="QXGE01000748">
    <property type="protein sequence ID" value="KAE9304539.1"/>
    <property type="molecule type" value="Genomic_DNA"/>
</dbReference>
<evidence type="ECO:0000313" key="6">
    <source>
        <dbReference type="EMBL" id="KAE9030124.1"/>
    </source>
</evidence>
<dbReference type="InterPro" id="IPR002110">
    <property type="entry name" value="Ankyrin_rpt"/>
</dbReference>
<dbReference type="Proteomes" id="UP000429523">
    <property type="component" value="Unassembled WGS sequence"/>
</dbReference>
<evidence type="ECO:0000313" key="9">
    <source>
        <dbReference type="EMBL" id="KAE9142092.1"/>
    </source>
</evidence>
<feature type="compositionally biased region" description="Acidic residues" evidence="4">
    <location>
        <begin position="188"/>
        <end position="198"/>
    </location>
</feature>
<evidence type="ECO:0000313" key="7">
    <source>
        <dbReference type="EMBL" id="KAE9105183.1"/>
    </source>
</evidence>
<accession>A0A6A4AK46</accession>
<feature type="compositionally biased region" description="Polar residues" evidence="4">
    <location>
        <begin position="167"/>
        <end position="181"/>
    </location>
</feature>
<dbReference type="EMBL" id="QXFX01000758">
    <property type="protein sequence ID" value="KAE9105207.1"/>
    <property type="molecule type" value="Genomic_DNA"/>
</dbReference>
<dbReference type="EMBL" id="QXGB01000027">
    <property type="protein sequence ID" value="KAE9236170.1"/>
    <property type="molecule type" value="Genomic_DNA"/>
</dbReference>
<organism evidence="11 16">
    <name type="scientific">Phytophthora fragariae</name>
    <dbReference type="NCBI Taxonomy" id="53985"/>
    <lineage>
        <taxon>Eukaryota</taxon>
        <taxon>Sar</taxon>
        <taxon>Stramenopiles</taxon>
        <taxon>Oomycota</taxon>
        <taxon>Peronosporomycetes</taxon>
        <taxon>Peronosporales</taxon>
        <taxon>Peronosporaceae</taxon>
        <taxon>Phytophthora</taxon>
    </lineage>
</organism>
<evidence type="ECO:0000313" key="12">
    <source>
        <dbReference type="EMBL" id="KAE9304539.1"/>
    </source>
</evidence>
<evidence type="ECO:0000313" key="19">
    <source>
        <dbReference type="Proteomes" id="UP000460718"/>
    </source>
</evidence>
<evidence type="ECO:0000256" key="4">
    <source>
        <dbReference type="SAM" id="MobiDB-lite"/>
    </source>
</evidence>
<evidence type="ECO:0000313" key="20">
    <source>
        <dbReference type="Proteomes" id="UP000488956"/>
    </source>
</evidence>
<dbReference type="PROSITE" id="PS50297">
    <property type="entry name" value="ANK_REP_REGION"/>
    <property type="match status" value="1"/>
</dbReference>
<evidence type="ECO:0000313" key="10">
    <source>
        <dbReference type="EMBL" id="KAE9236170.1"/>
    </source>
</evidence>
<feature type="compositionally biased region" description="Basic residues" evidence="4">
    <location>
        <begin position="234"/>
        <end position="244"/>
    </location>
</feature>
<dbReference type="SUPFAM" id="SSF48403">
    <property type="entry name" value="Ankyrin repeat"/>
    <property type="match status" value="1"/>
</dbReference>
<evidence type="ECO:0000313" key="14">
    <source>
        <dbReference type="Proteomes" id="UP000433483"/>
    </source>
</evidence>
<gene>
    <name evidence="12" type="ORF">PF001_g13024</name>
    <name evidence="11" type="ORF">PF002_g351</name>
    <name evidence="10" type="ORF">PF005_g1160</name>
    <name evidence="9" type="ORF">PF006_g12776</name>
    <name evidence="7" type="ORF">PF007_g13786</name>
    <name evidence="5" type="ORF">PF009_g13630</name>
    <name evidence="8" type="ORF">PF010_g13107</name>
    <name evidence="6" type="ORF">PF011_g766</name>
</gene>
<dbReference type="InterPro" id="IPR036770">
    <property type="entry name" value="Ankyrin_rpt-contain_sf"/>
</dbReference>